<protein>
    <submittedName>
        <fullName evidence="2">Uncharacterized protein</fullName>
    </submittedName>
</protein>
<dbReference type="AlphaFoldDB" id="A0A9P5ZKH1"/>
<accession>A0A9P5ZKH1</accession>
<keyword evidence="3" id="KW-1185">Reference proteome</keyword>
<proteinExistence type="predicted"/>
<keyword evidence="1" id="KW-0732">Signal</keyword>
<sequence>MFRLTWSLADTIVFLILSKDGGNSKDQQDRNHSILLEDAADALWSALRDARRKAREEEDILLPAAGSEQFQKSQLPPRLHSCLAPVYVDEESAWSTENISPKSIAQSPTT</sequence>
<dbReference type="EMBL" id="MU154700">
    <property type="protein sequence ID" value="KAF9488728.1"/>
    <property type="molecule type" value="Genomic_DNA"/>
</dbReference>
<name>A0A9P5ZKH1_PLEER</name>
<evidence type="ECO:0000313" key="3">
    <source>
        <dbReference type="Proteomes" id="UP000807025"/>
    </source>
</evidence>
<comment type="caution">
    <text evidence="2">The sequence shown here is derived from an EMBL/GenBank/DDBJ whole genome shotgun (WGS) entry which is preliminary data.</text>
</comment>
<gene>
    <name evidence="2" type="ORF">BDN71DRAFT_1512804</name>
</gene>
<feature type="chain" id="PRO_5040222731" evidence="1">
    <location>
        <begin position="25"/>
        <end position="110"/>
    </location>
</feature>
<dbReference type="Proteomes" id="UP000807025">
    <property type="component" value="Unassembled WGS sequence"/>
</dbReference>
<evidence type="ECO:0000256" key="1">
    <source>
        <dbReference type="SAM" id="SignalP"/>
    </source>
</evidence>
<reference evidence="2" key="1">
    <citation type="submission" date="2020-11" db="EMBL/GenBank/DDBJ databases">
        <authorList>
            <consortium name="DOE Joint Genome Institute"/>
            <person name="Ahrendt S."/>
            <person name="Riley R."/>
            <person name="Andreopoulos W."/>
            <person name="Labutti K."/>
            <person name="Pangilinan J."/>
            <person name="Ruiz-Duenas F.J."/>
            <person name="Barrasa J.M."/>
            <person name="Sanchez-Garcia M."/>
            <person name="Camarero S."/>
            <person name="Miyauchi S."/>
            <person name="Serrano A."/>
            <person name="Linde D."/>
            <person name="Babiker R."/>
            <person name="Drula E."/>
            <person name="Ayuso-Fernandez I."/>
            <person name="Pacheco R."/>
            <person name="Padilla G."/>
            <person name="Ferreira P."/>
            <person name="Barriuso J."/>
            <person name="Kellner H."/>
            <person name="Castanera R."/>
            <person name="Alfaro M."/>
            <person name="Ramirez L."/>
            <person name="Pisabarro A.G."/>
            <person name="Kuo A."/>
            <person name="Tritt A."/>
            <person name="Lipzen A."/>
            <person name="He G."/>
            <person name="Yan M."/>
            <person name="Ng V."/>
            <person name="Cullen D."/>
            <person name="Martin F."/>
            <person name="Rosso M.-N."/>
            <person name="Henrissat B."/>
            <person name="Hibbett D."/>
            <person name="Martinez A.T."/>
            <person name="Grigoriev I.V."/>
        </authorList>
    </citation>
    <scope>NUCLEOTIDE SEQUENCE</scope>
    <source>
        <strain evidence="2">ATCC 90797</strain>
    </source>
</reference>
<evidence type="ECO:0000313" key="2">
    <source>
        <dbReference type="EMBL" id="KAF9488728.1"/>
    </source>
</evidence>
<organism evidence="2 3">
    <name type="scientific">Pleurotus eryngii</name>
    <name type="common">Boletus of the steppes</name>
    <dbReference type="NCBI Taxonomy" id="5323"/>
    <lineage>
        <taxon>Eukaryota</taxon>
        <taxon>Fungi</taxon>
        <taxon>Dikarya</taxon>
        <taxon>Basidiomycota</taxon>
        <taxon>Agaricomycotina</taxon>
        <taxon>Agaricomycetes</taxon>
        <taxon>Agaricomycetidae</taxon>
        <taxon>Agaricales</taxon>
        <taxon>Pleurotineae</taxon>
        <taxon>Pleurotaceae</taxon>
        <taxon>Pleurotus</taxon>
    </lineage>
</organism>
<feature type="signal peptide" evidence="1">
    <location>
        <begin position="1"/>
        <end position="24"/>
    </location>
</feature>